<dbReference type="GO" id="GO:0006635">
    <property type="term" value="P:fatty acid beta-oxidation"/>
    <property type="evidence" value="ECO:0007669"/>
    <property type="project" value="TreeGrafter"/>
</dbReference>
<dbReference type="STRING" id="43775.SAMN04489760_107104"/>
<organism evidence="6 7">
    <name type="scientific">Syntrophus gentianae</name>
    <dbReference type="NCBI Taxonomy" id="43775"/>
    <lineage>
        <taxon>Bacteria</taxon>
        <taxon>Pseudomonadati</taxon>
        <taxon>Thermodesulfobacteriota</taxon>
        <taxon>Syntrophia</taxon>
        <taxon>Syntrophales</taxon>
        <taxon>Syntrophaceae</taxon>
        <taxon>Syntrophus</taxon>
    </lineage>
</organism>
<dbReference type="GO" id="GO:0070403">
    <property type="term" value="F:NAD+ binding"/>
    <property type="evidence" value="ECO:0007669"/>
    <property type="project" value="InterPro"/>
</dbReference>
<keyword evidence="3" id="KW-0520">NAD</keyword>
<name>A0A1H7WPX7_9BACT</name>
<dbReference type="OrthoDB" id="9771883at2"/>
<dbReference type="InterPro" id="IPR022694">
    <property type="entry name" value="3-OHacyl-CoA_DH"/>
</dbReference>
<dbReference type="EMBL" id="FOBS01000007">
    <property type="protein sequence ID" value="SEM23626.1"/>
    <property type="molecule type" value="Genomic_DNA"/>
</dbReference>
<feature type="binding site" evidence="3">
    <location>
        <position position="33"/>
    </location>
    <ligand>
        <name>NAD(+)</name>
        <dbReference type="ChEBI" id="CHEBI:57540"/>
    </ligand>
</feature>
<feature type="binding site" evidence="3">
    <location>
        <position position="92"/>
    </location>
    <ligand>
        <name>NAD(+)</name>
        <dbReference type="ChEBI" id="CHEBI:57540"/>
    </ligand>
</feature>
<feature type="binding site" evidence="3">
    <location>
        <position position="275"/>
    </location>
    <ligand>
        <name>NAD(+)</name>
        <dbReference type="ChEBI" id="CHEBI:57540"/>
    </ligand>
</feature>
<accession>A0A1H7WPX7</accession>
<sequence>MAVKKLGVLGAGAMGGGIAQHAAQLGVEIVLGDIDMKFVDGGVARMEKLMAGSIKKGKMTEDEAKAALGRIKKTVQMEDFSDCDFVIEAIIENLKIKQDAFAKLDSVVRADAILASNTSSMSLTEIAAATTRPDRVVGMHFFNPPQVMKLVEIIRGYFTSDETVKATEDFTKQLNKISVDIKKDAPGFVVNRIMMASAVEALKLYEEGVATMEDIDKAVKLGLNYPMGPFELMDLVGADINKHILDYLFAETGEVRWNSPLALKLKMKAGQLGRKTGAGWYKYE</sequence>
<dbReference type="PANTHER" id="PTHR48075:SF5">
    <property type="entry name" value="3-HYDROXYBUTYRYL-COA DEHYDROGENASE"/>
    <property type="match status" value="1"/>
</dbReference>
<dbReference type="InterPro" id="IPR006176">
    <property type="entry name" value="3-OHacyl-CoA_DH_NAD-bd"/>
</dbReference>
<evidence type="ECO:0000313" key="6">
    <source>
        <dbReference type="EMBL" id="SEM23626.1"/>
    </source>
</evidence>
<feature type="binding site" evidence="3">
    <location>
        <position position="143"/>
    </location>
    <ligand>
        <name>NAD(+)</name>
        <dbReference type="ChEBI" id="CHEBI:57540"/>
    </ligand>
</feature>
<dbReference type="InterPro" id="IPR013328">
    <property type="entry name" value="6PGD_dom2"/>
</dbReference>
<dbReference type="SUPFAM" id="SSF48179">
    <property type="entry name" value="6-phosphogluconate dehydrogenase C-terminal domain-like"/>
    <property type="match status" value="1"/>
</dbReference>
<keyword evidence="1" id="KW-0560">Oxidoreductase</keyword>
<evidence type="ECO:0000313" key="7">
    <source>
        <dbReference type="Proteomes" id="UP000198744"/>
    </source>
</evidence>
<dbReference type="GO" id="GO:0008691">
    <property type="term" value="F:3-hydroxybutyryl-CoA dehydrogenase activity"/>
    <property type="evidence" value="ECO:0007669"/>
    <property type="project" value="TreeGrafter"/>
</dbReference>
<gene>
    <name evidence="6" type="ORF">SAMN04489760_107104</name>
</gene>
<evidence type="ECO:0000256" key="3">
    <source>
        <dbReference type="PIRSR" id="PIRSR000105-2"/>
    </source>
</evidence>
<feature type="domain" description="3-hydroxyacyl-CoA dehydrogenase NAD binding" evidence="5">
    <location>
        <begin position="5"/>
        <end position="183"/>
    </location>
</feature>
<dbReference type="Pfam" id="PF02737">
    <property type="entry name" value="3HCDH_N"/>
    <property type="match status" value="1"/>
</dbReference>
<feature type="binding site" evidence="3">
    <location>
        <position position="97"/>
    </location>
    <ligand>
        <name>NAD(+)</name>
        <dbReference type="ChEBI" id="CHEBI:57540"/>
    </ligand>
</feature>
<dbReference type="PIRSF" id="PIRSF000105">
    <property type="entry name" value="HCDH"/>
    <property type="match status" value="1"/>
</dbReference>
<dbReference type="InterPro" id="IPR006108">
    <property type="entry name" value="3HC_DH_C"/>
</dbReference>
<dbReference type="AlphaFoldDB" id="A0A1H7WPX7"/>
<dbReference type="Gene3D" id="3.40.50.720">
    <property type="entry name" value="NAD(P)-binding Rossmann-like Domain"/>
    <property type="match status" value="1"/>
</dbReference>
<feature type="binding site" evidence="3">
    <location>
        <position position="119"/>
    </location>
    <ligand>
        <name>NAD(+)</name>
        <dbReference type="ChEBI" id="CHEBI:57540"/>
    </ligand>
</feature>
<evidence type="ECO:0000259" key="4">
    <source>
        <dbReference type="Pfam" id="PF00725"/>
    </source>
</evidence>
<evidence type="ECO:0000256" key="2">
    <source>
        <dbReference type="PIRSR" id="PIRSR000105-1"/>
    </source>
</evidence>
<dbReference type="Gene3D" id="1.10.1040.10">
    <property type="entry name" value="N-(1-d-carboxylethyl)-l-norvaline Dehydrogenase, domain 2"/>
    <property type="match status" value="1"/>
</dbReference>
<dbReference type="InterPro" id="IPR036291">
    <property type="entry name" value="NAD(P)-bd_dom_sf"/>
</dbReference>
<feature type="binding site" evidence="3">
    <location>
        <begin position="10"/>
        <end position="15"/>
    </location>
    <ligand>
        <name>NAD(+)</name>
        <dbReference type="ChEBI" id="CHEBI:57540"/>
    </ligand>
</feature>
<dbReference type="InterPro" id="IPR008927">
    <property type="entry name" value="6-PGluconate_DH-like_C_sf"/>
</dbReference>
<dbReference type="PANTHER" id="PTHR48075">
    <property type="entry name" value="3-HYDROXYACYL-COA DEHYDROGENASE FAMILY PROTEIN"/>
    <property type="match status" value="1"/>
</dbReference>
<protein>
    <submittedName>
        <fullName evidence="6">3-hydroxyacyl-CoA dehydrogenase</fullName>
    </submittedName>
</protein>
<dbReference type="RefSeq" id="WP_093882962.1">
    <property type="nucleotide sequence ID" value="NZ_FOBS01000007.1"/>
</dbReference>
<evidence type="ECO:0000259" key="5">
    <source>
        <dbReference type="Pfam" id="PF02737"/>
    </source>
</evidence>
<keyword evidence="7" id="KW-1185">Reference proteome</keyword>
<evidence type="ECO:0000256" key="1">
    <source>
        <dbReference type="ARBA" id="ARBA00023002"/>
    </source>
</evidence>
<reference evidence="6 7" key="1">
    <citation type="submission" date="2016-10" db="EMBL/GenBank/DDBJ databases">
        <authorList>
            <person name="de Groot N.N."/>
        </authorList>
    </citation>
    <scope>NUCLEOTIDE SEQUENCE [LARGE SCALE GENOMIC DNA]</scope>
    <source>
        <strain evidence="6 7">DSM 8423</strain>
    </source>
</reference>
<dbReference type="Proteomes" id="UP000198744">
    <property type="component" value="Unassembled WGS sequence"/>
</dbReference>
<dbReference type="Pfam" id="PF00725">
    <property type="entry name" value="3HCDH"/>
    <property type="match status" value="1"/>
</dbReference>
<feature type="site" description="Important for catalytic activity" evidence="2">
    <location>
        <position position="140"/>
    </location>
</feature>
<proteinExistence type="predicted"/>
<dbReference type="SUPFAM" id="SSF51735">
    <property type="entry name" value="NAD(P)-binding Rossmann-fold domains"/>
    <property type="match status" value="1"/>
</dbReference>
<feature type="domain" description="3-hydroxyacyl-CoA dehydrogenase C-terminal" evidence="4">
    <location>
        <begin position="187"/>
        <end position="283"/>
    </location>
</feature>
<dbReference type="FunFam" id="3.40.50.720:FF:000009">
    <property type="entry name" value="Fatty oxidation complex, alpha subunit"/>
    <property type="match status" value="1"/>
</dbReference>